<gene>
    <name evidence="1" type="ORF">DSTB1V02_LOCUS12684</name>
</gene>
<dbReference type="AlphaFoldDB" id="A0A7R9AF26"/>
<evidence type="ECO:0000313" key="1">
    <source>
        <dbReference type="EMBL" id="CAD7252933.1"/>
    </source>
</evidence>
<sequence length="712" mass="81025">MYNALVNIFTCLYPSTPLLYMRPGTLLGALVEFRGNSRNDGSSPIVLVTEDEISGCHPTNITVVVDFPQSQWRNYIRLLASKDDNKIILVEEEELHTGRFSYVKVDGWKTKKFDIDDDHIKSLKMARKAYKYHEIDNLKEDASVPQPFPDMKLKCDGLEGVEEHMRNMQESCLSGIFGYPASGKSWMLSMLWDRVRKGQNRVILFHCGSRLSQDVYQRHWEARVNEDMFGLDTSDINTLQDIIDRAKRQNKVEMQKKEEKNFKQNKKKGKMTSKWKARNIKKNKGGEEMGTLFVIVEDCPLLKDLEWTIEELRTTKMKLILAFKPHSEDSMGSEVGRYIRLLQDTPDCTAIVISSQPTNPALIRHIQLNEARASLRLEAKSLLVSSMPATIVPGPPVRYVNSNCSGQHRGYICSQNGACEPYVAVLSYRSVFNVAEEKDKGMPHILTSDERKGKPSLHGNTDLPPSVVEHPMDFRGCEASFIIAYNVSDDWLLEVFSRSRTHLSIIDSIPSHQDLWKAMLAEERVVPVDIPDSLEDLLKSNDRRKFLLRPTWDEAASIIGKQAMEKQGFLDHNTGAILCLSLDTWETLSSLDSLPSSSSPFTDWGYAWFKYTGEVPTIDFEERDRIVEILREQDVQWNKVRHPPVVLETWKSTGGLLESLSLSLTGSFLHLPLLKNILGDEDEADPFPQFQRGAVLLQRPIILIGEKDSCES</sequence>
<dbReference type="Proteomes" id="UP000677054">
    <property type="component" value="Unassembled WGS sequence"/>
</dbReference>
<dbReference type="EMBL" id="LR904561">
    <property type="protein sequence ID" value="CAD7252933.1"/>
    <property type="molecule type" value="Genomic_DNA"/>
</dbReference>
<dbReference type="EMBL" id="CAJPEV010005044">
    <property type="protein sequence ID" value="CAG0902678.1"/>
    <property type="molecule type" value="Genomic_DNA"/>
</dbReference>
<organism evidence="1">
    <name type="scientific">Darwinula stevensoni</name>
    <dbReference type="NCBI Taxonomy" id="69355"/>
    <lineage>
        <taxon>Eukaryota</taxon>
        <taxon>Metazoa</taxon>
        <taxon>Ecdysozoa</taxon>
        <taxon>Arthropoda</taxon>
        <taxon>Crustacea</taxon>
        <taxon>Oligostraca</taxon>
        <taxon>Ostracoda</taxon>
        <taxon>Podocopa</taxon>
        <taxon>Podocopida</taxon>
        <taxon>Darwinulocopina</taxon>
        <taxon>Darwinuloidea</taxon>
        <taxon>Darwinulidae</taxon>
        <taxon>Darwinula</taxon>
    </lineage>
</organism>
<evidence type="ECO:0000313" key="2">
    <source>
        <dbReference type="Proteomes" id="UP000677054"/>
    </source>
</evidence>
<reference evidence="1" key="1">
    <citation type="submission" date="2020-11" db="EMBL/GenBank/DDBJ databases">
        <authorList>
            <person name="Tran Van P."/>
        </authorList>
    </citation>
    <scope>NUCLEOTIDE SEQUENCE</scope>
</reference>
<name>A0A7R9AF26_9CRUS</name>
<accession>A0A7R9AF26</accession>
<proteinExistence type="predicted"/>
<keyword evidence="2" id="KW-1185">Reference proteome</keyword>
<protein>
    <submittedName>
        <fullName evidence="1">Uncharacterized protein</fullName>
    </submittedName>
</protein>